<keyword evidence="3" id="KW-1185">Reference proteome</keyword>
<proteinExistence type="predicted"/>
<organism evidence="2 3">
    <name type="scientific">Hermanssonia centrifuga</name>
    <dbReference type="NCBI Taxonomy" id="98765"/>
    <lineage>
        <taxon>Eukaryota</taxon>
        <taxon>Fungi</taxon>
        <taxon>Dikarya</taxon>
        <taxon>Basidiomycota</taxon>
        <taxon>Agaricomycotina</taxon>
        <taxon>Agaricomycetes</taxon>
        <taxon>Polyporales</taxon>
        <taxon>Meruliaceae</taxon>
        <taxon>Hermanssonia</taxon>
    </lineage>
</organism>
<reference evidence="2 3" key="1">
    <citation type="submission" date="2019-02" db="EMBL/GenBank/DDBJ databases">
        <title>Genome sequencing of the rare red list fungi Phlebia centrifuga.</title>
        <authorList>
            <person name="Buettner E."/>
            <person name="Kellner H."/>
        </authorList>
    </citation>
    <scope>NUCLEOTIDE SEQUENCE [LARGE SCALE GENOMIC DNA]</scope>
    <source>
        <strain evidence="2 3">DSM 108282</strain>
    </source>
</reference>
<sequence>MFASLQSFVFLAVIATRGALASPVVSSIGFASSSAIGTSEVFVLDFPYIGILCVAVLCDL</sequence>
<evidence type="ECO:0008006" key="4">
    <source>
        <dbReference type="Google" id="ProtNLM"/>
    </source>
</evidence>
<protein>
    <recommendedName>
        <fullName evidence="4">Secreted protein</fullName>
    </recommendedName>
</protein>
<dbReference type="AlphaFoldDB" id="A0A4S4KFF4"/>
<name>A0A4S4KFF4_9APHY</name>
<evidence type="ECO:0000313" key="3">
    <source>
        <dbReference type="Proteomes" id="UP000309038"/>
    </source>
</evidence>
<feature type="signal peptide" evidence="1">
    <location>
        <begin position="1"/>
        <end position="21"/>
    </location>
</feature>
<accession>A0A4S4KFF4</accession>
<dbReference type="Proteomes" id="UP000309038">
    <property type="component" value="Unassembled WGS sequence"/>
</dbReference>
<keyword evidence="1" id="KW-0732">Signal</keyword>
<gene>
    <name evidence="2" type="ORF">EW026_g5085</name>
</gene>
<evidence type="ECO:0000256" key="1">
    <source>
        <dbReference type="SAM" id="SignalP"/>
    </source>
</evidence>
<evidence type="ECO:0000313" key="2">
    <source>
        <dbReference type="EMBL" id="THG96813.1"/>
    </source>
</evidence>
<dbReference type="EMBL" id="SGPJ01000208">
    <property type="protein sequence ID" value="THG96813.1"/>
    <property type="molecule type" value="Genomic_DNA"/>
</dbReference>
<comment type="caution">
    <text evidence="2">The sequence shown here is derived from an EMBL/GenBank/DDBJ whole genome shotgun (WGS) entry which is preliminary data.</text>
</comment>
<feature type="chain" id="PRO_5020610653" description="Secreted protein" evidence="1">
    <location>
        <begin position="22"/>
        <end position="60"/>
    </location>
</feature>